<evidence type="ECO:0000313" key="1">
    <source>
        <dbReference type="EMBL" id="PSV89475.1"/>
    </source>
</evidence>
<gene>
    <name evidence="1" type="ORF">CTM89_11815</name>
</gene>
<organism evidence="1 2">
    <name type="scientific">Photobacterium leiognathi</name>
    <dbReference type="NCBI Taxonomy" id="553611"/>
    <lineage>
        <taxon>Bacteria</taxon>
        <taxon>Pseudomonadati</taxon>
        <taxon>Pseudomonadota</taxon>
        <taxon>Gammaproteobacteria</taxon>
        <taxon>Vibrionales</taxon>
        <taxon>Vibrionaceae</taxon>
        <taxon>Photobacterium</taxon>
    </lineage>
</organism>
<accession>A0A2T3M9T2</accession>
<dbReference type="NCBIfam" id="NF047593">
    <property type="entry name" value="IS66_ISAeme5_TnpA"/>
    <property type="match status" value="1"/>
</dbReference>
<dbReference type="AlphaFoldDB" id="A0A2T3M9T2"/>
<dbReference type="EMBL" id="PYOJ01000013">
    <property type="protein sequence ID" value="PSV89475.1"/>
    <property type="molecule type" value="Genomic_DNA"/>
</dbReference>
<comment type="caution">
    <text evidence="1">The sequence shown here is derived from an EMBL/GenBank/DDBJ whole genome shotgun (WGS) entry which is preliminary data.</text>
</comment>
<reference evidence="1 2" key="1">
    <citation type="submission" date="2018-03" db="EMBL/GenBank/DDBJ databases">
        <title>Whole genome sequencing of Histamine producing bacteria.</title>
        <authorList>
            <person name="Butler K."/>
        </authorList>
    </citation>
    <scope>NUCLEOTIDE SEQUENCE [LARGE SCALE GENOMIC DNA]</scope>
    <source>
        <strain evidence="1 2">ATCC 33979</strain>
    </source>
</reference>
<name>A0A2T3M9T2_PHOLE</name>
<dbReference type="Proteomes" id="UP000240410">
    <property type="component" value="Unassembled WGS sequence"/>
</dbReference>
<evidence type="ECO:0008006" key="3">
    <source>
        <dbReference type="Google" id="ProtNLM"/>
    </source>
</evidence>
<sequence length="54" mass="6421">MATRRTNQEWQTLFECYESSQLTQRAFCEHHGLSLSTFHAKRQQLTHLQTPQTN</sequence>
<evidence type="ECO:0000313" key="2">
    <source>
        <dbReference type="Proteomes" id="UP000240410"/>
    </source>
</evidence>
<proteinExistence type="predicted"/>
<protein>
    <recommendedName>
        <fullName evidence="3">IS66 family insertion sequence element accessory protein TnpB</fullName>
    </recommendedName>
</protein>
<feature type="non-terminal residue" evidence="1">
    <location>
        <position position="54"/>
    </location>
</feature>